<keyword evidence="3" id="KW-0732">Signal</keyword>
<feature type="signal peptide" evidence="3">
    <location>
        <begin position="1"/>
        <end position="16"/>
    </location>
</feature>
<protein>
    <recommendedName>
        <fullName evidence="6">Chitin-binding type-4 domain-containing protein</fullName>
    </recommendedName>
</protein>
<proteinExistence type="predicted"/>
<evidence type="ECO:0000256" key="2">
    <source>
        <dbReference type="ARBA" id="ARBA00023008"/>
    </source>
</evidence>
<dbReference type="GeneID" id="17268189"/>
<dbReference type="AlphaFoldDB" id="A0A0D3JGK7"/>
<comment type="cofactor">
    <cofactor evidence="1">
        <name>Cu(2+)</name>
        <dbReference type="ChEBI" id="CHEBI:29036"/>
    </cofactor>
</comment>
<evidence type="ECO:0000313" key="5">
    <source>
        <dbReference type="Proteomes" id="UP000013827"/>
    </source>
</evidence>
<dbReference type="PANTHER" id="PTHR36575">
    <property type="entry name" value="BINDING PROTEIN, PUTATIVE (AFU_ORTHOLOGUE AFUA_1G14430)-RELATED"/>
    <property type="match status" value="1"/>
</dbReference>
<keyword evidence="2" id="KW-0186">Copper</keyword>
<dbReference type="KEGG" id="ehx:EMIHUDRAFT_315671"/>
<dbReference type="RefSeq" id="XP_005775071.1">
    <property type="nucleotide sequence ID" value="XM_005775014.1"/>
</dbReference>
<reference evidence="5" key="1">
    <citation type="journal article" date="2013" name="Nature">
        <title>Pan genome of the phytoplankton Emiliania underpins its global distribution.</title>
        <authorList>
            <person name="Read B.A."/>
            <person name="Kegel J."/>
            <person name="Klute M.J."/>
            <person name="Kuo A."/>
            <person name="Lefebvre S.C."/>
            <person name="Maumus F."/>
            <person name="Mayer C."/>
            <person name="Miller J."/>
            <person name="Monier A."/>
            <person name="Salamov A."/>
            <person name="Young J."/>
            <person name="Aguilar M."/>
            <person name="Claverie J.M."/>
            <person name="Frickenhaus S."/>
            <person name="Gonzalez K."/>
            <person name="Herman E.K."/>
            <person name="Lin Y.C."/>
            <person name="Napier J."/>
            <person name="Ogata H."/>
            <person name="Sarno A.F."/>
            <person name="Shmutz J."/>
            <person name="Schroeder D."/>
            <person name="de Vargas C."/>
            <person name="Verret F."/>
            <person name="von Dassow P."/>
            <person name="Valentin K."/>
            <person name="Van de Peer Y."/>
            <person name="Wheeler G."/>
            <person name="Dacks J.B."/>
            <person name="Delwiche C.F."/>
            <person name="Dyhrman S.T."/>
            <person name="Glockner G."/>
            <person name="John U."/>
            <person name="Richards T."/>
            <person name="Worden A.Z."/>
            <person name="Zhang X."/>
            <person name="Grigoriev I.V."/>
            <person name="Allen A.E."/>
            <person name="Bidle K."/>
            <person name="Borodovsky M."/>
            <person name="Bowler C."/>
            <person name="Brownlee C."/>
            <person name="Cock J.M."/>
            <person name="Elias M."/>
            <person name="Gladyshev V.N."/>
            <person name="Groth M."/>
            <person name="Guda C."/>
            <person name="Hadaegh A."/>
            <person name="Iglesias-Rodriguez M.D."/>
            <person name="Jenkins J."/>
            <person name="Jones B.M."/>
            <person name="Lawson T."/>
            <person name="Leese F."/>
            <person name="Lindquist E."/>
            <person name="Lobanov A."/>
            <person name="Lomsadze A."/>
            <person name="Malik S.B."/>
            <person name="Marsh M.E."/>
            <person name="Mackinder L."/>
            <person name="Mock T."/>
            <person name="Mueller-Roeber B."/>
            <person name="Pagarete A."/>
            <person name="Parker M."/>
            <person name="Probert I."/>
            <person name="Quesneville H."/>
            <person name="Raines C."/>
            <person name="Rensing S.A."/>
            <person name="Riano-Pachon D.M."/>
            <person name="Richier S."/>
            <person name="Rokitta S."/>
            <person name="Shiraiwa Y."/>
            <person name="Soanes D.M."/>
            <person name="van der Giezen M."/>
            <person name="Wahlund T.M."/>
            <person name="Williams B."/>
            <person name="Wilson W."/>
            <person name="Wolfe G."/>
            <person name="Wurch L.L."/>
        </authorList>
    </citation>
    <scope>NUCLEOTIDE SEQUENCE</scope>
</reference>
<name>A0A0D3JGK7_EMIH1</name>
<dbReference type="Proteomes" id="UP000013827">
    <property type="component" value="Unassembled WGS sequence"/>
</dbReference>
<dbReference type="EnsemblProtists" id="EOD22642">
    <property type="protein sequence ID" value="EOD22642"/>
    <property type="gene ID" value="EMIHUDRAFT_315671"/>
</dbReference>
<dbReference type="PANTHER" id="PTHR36575:SF2">
    <property type="entry name" value="CHITIN-BINDING TYPE-4 DOMAIN-CONTAINING PROTEIN-RELATED"/>
    <property type="match status" value="1"/>
</dbReference>
<dbReference type="InterPro" id="IPR052282">
    <property type="entry name" value="Starch-active_LPMO"/>
</dbReference>
<organism evidence="4 5">
    <name type="scientific">Emiliania huxleyi (strain CCMP1516)</name>
    <dbReference type="NCBI Taxonomy" id="280463"/>
    <lineage>
        <taxon>Eukaryota</taxon>
        <taxon>Haptista</taxon>
        <taxon>Haptophyta</taxon>
        <taxon>Prymnesiophyceae</taxon>
        <taxon>Isochrysidales</taxon>
        <taxon>Noelaerhabdaceae</taxon>
        <taxon>Emiliania</taxon>
    </lineage>
</organism>
<dbReference type="eggNOG" id="ENOG502S3RZ">
    <property type="taxonomic scope" value="Eukaryota"/>
</dbReference>
<evidence type="ECO:0008006" key="6">
    <source>
        <dbReference type="Google" id="ProtNLM"/>
    </source>
</evidence>
<sequence length="362" mass="38816">MLGVALLATLVARAAAHGAVSWPRPRNAIDHEDAAAQANATYPYRGQACPSPDGPGRTTGVLGQACFWFSNGCAIGCASCDGKSRGPIPSSGDPRWRRKFDLCGAAARATVCDPRLRTVNTGAACGSEEDWYYYSPWRAPGAAPVFDACGMAGGTPVAGKFGGHYSATAHAKQGDLGSKTLRKAAPSVTWTAGQTVEVAWTVLANHGGGYQYRLCRASEPLTEACFQRLPLRFVGRQSLLWDRKPVFGSCPWPPPGTSGGTRVWFEGTYVSNGTVPEGSMWARNPLPRNDHQDTFAGFAPARGRLRRMWGPYNVEVVDTLALPADLPHGEWVLGWRWDCEESNQVWASCSDVTIVSPARAAS</sequence>
<feature type="chain" id="PRO_5044203291" description="Chitin-binding type-4 domain-containing protein" evidence="3">
    <location>
        <begin position="17"/>
        <end position="362"/>
    </location>
</feature>
<evidence type="ECO:0000256" key="3">
    <source>
        <dbReference type="SAM" id="SignalP"/>
    </source>
</evidence>
<evidence type="ECO:0000313" key="4">
    <source>
        <dbReference type="EnsemblProtists" id="EOD22642"/>
    </source>
</evidence>
<dbReference type="HOGENOM" id="CLU_765998_0_0_1"/>
<dbReference type="PaxDb" id="2903-EOD22642"/>
<reference evidence="4" key="2">
    <citation type="submission" date="2024-10" db="UniProtKB">
        <authorList>
            <consortium name="EnsemblProtists"/>
        </authorList>
    </citation>
    <scope>IDENTIFICATION</scope>
</reference>
<keyword evidence="5" id="KW-1185">Reference proteome</keyword>
<evidence type="ECO:0000256" key="1">
    <source>
        <dbReference type="ARBA" id="ARBA00001973"/>
    </source>
</evidence>
<accession>A0A0D3JGK7</accession>